<dbReference type="GO" id="GO:0009298">
    <property type="term" value="P:GDP-mannose biosynthetic process"/>
    <property type="evidence" value="ECO:0007669"/>
    <property type="project" value="InterPro"/>
</dbReference>
<dbReference type="InterPro" id="IPR014710">
    <property type="entry name" value="RmlC-like_jellyroll"/>
</dbReference>
<dbReference type="PRINTS" id="PR00714">
    <property type="entry name" value="MAN6PISMRASE"/>
</dbReference>
<evidence type="ECO:0000313" key="11">
    <source>
        <dbReference type="EMBL" id="KAK1445169.1"/>
    </source>
</evidence>
<keyword evidence="12" id="KW-1185">Reference proteome</keyword>
<dbReference type="NCBIfam" id="TIGR00218">
    <property type="entry name" value="manA"/>
    <property type="match status" value="1"/>
</dbReference>
<feature type="binding site" evidence="9">
    <location>
        <position position="147"/>
    </location>
    <ligand>
        <name>Zn(2+)</name>
        <dbReference type="ChEBI" id="CHEBI:29105"/>
    </ligand>
</feature>
<dbReference type="EC" id="5.3.1.8" evidence="4"/>
<dbReference type="Pfam" id="PF20511">
    <property type="entry name" value="PMI_typeI_cat"/>
    <property type="match status" value="2"/>
</dbReference>
<dbReference type="AlphaFoldDB" id="A0AAD8UWT1"/>
<evidence type="ECO:0000256" key="9">
    <source>
        <dbReference type="PIRSR" id="PIRSR001480-2"/>
    </source>
</evidence>
<protein>
    <recommendedName>
        <fullName evidence="4">mannose-6-phosphate isomerase</fullName>
        <ecNumber evidence="4">5.3.1.8</ecNumber>
    </recommendedName>
</protein>
<keyword evidence="5 9" id="KW-0479">Metal-binding</keyword>
<comment type="cofactor">
    <cofactor evidence="9">
        <name>Zn(2+)</name>
        <dbReference type="ChEBI" id="CHEBI:29105"/>
    </cofactor>
    <text evidence="9">Binds 1 zinc ion per subunit.</text>
</comment>
<evidence type="ECO:0000259" key="10">
    <source>
        <dbReference type="Pfam" id="PF20511"/>
    </source>
</evidence>
<feature type="domain" description="Phosphomannose isomerase type I catalytic" evidence="10">
    <location>
        <begin position="106"/>
        <end position="191"/>
    </location>
</feature>
<evidence type="ECO:0000256" key="5">
    <source>
        <dbReference type="ARBA" id="ARBA00022723"/>
    </source>
</evidence>
<proteinExistence type="inferred from homology"/>
<feature type="domain" description="Phosphomannose isomerase type I catalytic" evidence="10">
    <location>
        <begin position="10"/>
        <end position="71"/>
    </location>
</feature>
<sequence length="467" mass="52681">MANDTLGYVYRIKPIVQCYDWGMPSESSLVYRLFTNGRHMEESHSTNKGKPYAELWVGDHDSAPCSVVACRRKCVVMLTATDSGQNIQVLETVDHPVESCGTSLEKTERKRLSELYRSMGLQIYGHEIEGPSILFKVLSVAKPLSMQIHPDKKSAMRMRKQGHPSIVDSQDKPEMCVAVSRFRLLCGFRPLSETLVYARRYESFAKLIGEELLVIISTDTEPNSSDTYVRICHRLLMGQPNVELIDELIGAIKGRDNHDLSEEVLLTLRDIHGVDICILFAFLLNAVELNVGESCFIPPNTLHSYISGDCIELMNNSDNVIRCGLTKKPKDVRAVIELLEFERDNGNPLCQTAYYVKPYQVSPHINIYRPLHPTSNLATWSFFVPSRTRVSQCFRNDKQPFIGVILETNDSVTIGFSNEAGQVMGSEKKLDIVHVEYGQAFLIYPDTTMDVNNEGTTDVVFYFGTVM</sequence>
<dbReference type="EMBL" id="JAVEPI010000001">
    <property type="protein sequence ID" value="KAK1445169.1"/>
    <property type="molecule type" value="Genomic_DNA"/>
</dbReference>
<comment type="similarity">
    <text evidence="3">Belongs to the mannose-6-phosphate isomerase type 1 family.</text>
</comment>
<feature type="active site" evidence="8">
    <location>
        <position position="322"/>
    </location>
</feature>
<dbReference type="PANTHER" id="PTHR10309">
    <property type="entry name" value="MANNOSE-6-PHOSPHATE ISOMERASE"/>
    <property type="match status" value="1"/>
</dbReference>
<keyword evidence="7 11" id="KW-0413">Isomerase</keyword>
<comment type="catalytic activity">
    <reaction evidence="1">
        <text>D-mannose 6-phosphate = D-fructose 6-phosphate</text>
        <dbReference type="Rhea" id="RHEA:12356"/>
        <dbReference type="ChEBI" id="CHEBI:58735"/>
        <dbReference type="ChEBI" id="CHEBI:61527"/>
        <dbReference type="EC" id="5.3.1.8"/>
    </reaction>
</comment>
<evidence type="ECO:0000256" key="4">
    <source>
        <dbReference type="ARBA" id="ARBA00011956"/>
    </source>
</evidence>
<reference evidence="11" key="1">
    <citation type="submission" date="2023-08" db="EMBL/GenBank/DDBJ databases">
        <title>Draft sequence of the Babesia gibsoni genome.</title>
        <authorList>
            <person name="Yamagishi J.Y."/>
            <person name="Xuan X.X."/>
        </authorList>
    </citation>
    <scope>NUCLEOTIDE SEQUENCE</scope>
    <source>
        <strain evidence="11">Azabu</strain>
    </source>
</reference>
<dbReference type="GO" id="GO:0005975">
    <property type="term" value="P:carbohydrate metabolic process"/>
    <property type="evidence" value="ECO:0007669"/>
    <property type="project" value="InterPro"/>
</dbReference>
<evidence type="ECO:0000256" key="8">
    <source>
        <dbReference type="PIRSR" id="PIRSR001480-1"/>
    </source>
</evidence>
<feature type="binding site" evidence="9">
    <location>
        <position position="303"/>
    </location>
    <ligand>
        <name>Zn(2+)</name>
        <dbReference type="ChEBI" id="CHEBI:29105"/>
    </ligand>
</feature>
<dbReference type="Proteomes" id="UP001230268">
    <property type="component" value="Unassembled WGS sequence"/>
</dbReference>
<dbReference type="GO" id="GO:0008270">
    <property type="term" value="F:zinc ion binding"/>
    <property type="evidence" value="ECO:0007669"/>
    <property type="project" value="InterPro"/>
</dbReference>
<evidence type="ECO:0000256" key="3">
    <source>
        <dbReference type="ARBA" id="ARBA00010772"/>
    </source>
</evidence>
<dbReference type="CDD" id="cd07011">
    <property type="entry name" value="cupin_PMI_type_I_N"/>
    <property type="match status" value="1"/>
</dbReference>
<dbReference type="GO" id="GO:0004476">
    <property type="term" value="F:mannose-6-phosphate isomerase activity"/>
    <property type="evidence" value="ECO:0007669"/>
    <property type="project" value="UniProtKB-EC"/>
</dbReference>
<dbReference type="InterPro" id="IPR001250">
    <property type="entry name" value="Man6P_Isoase-1"/>
</dbReference>
<accession>A0AAD8UWT1</accession>
<feature type="binding site" evidence="9">
    <location>
        <position position="174"/>
    </location>
    <ligand>
        <name>Zn(2+)</name>
        <dbReference type="ChEBI" id="CHEBI:29105"/>
    </ligand>
</feature>
<dbReference type="Gene3D" id="2.60.120.10">
    <property type="entry name" value="Jelly Rolls"/>
    <property type="match status" value="2"/>
</dbReference>
<dbReference type="GO" id="GO:0005829">
    <property type="term" value="C:cytosol"/>
    <property type="evidence" value="ECO:0007669"/>
    <property type="project" value="TreeGrafter"/>
</dbReference>
<dbReference type="PANTHER" id="PTHR10309:SF0">
    <property type="entry name" value="MANNOSE-6-PHOSPHATE ISOMERASE"/>
    <property type="match status" value="1"/>
</dbReference>
<keyword evidence="6 9" id="KW-0862">Zinc</keyword>
<evidence type="ECO:0000313" key="12">
    <source>
        <dbReference type="Proteomes" id="UP001230268"/>
    </source>
</evidence>
<comment type="pathway">
    <text evidence="2">Nucleotide-sugar biosynthesis; GDP-alpha-D-mannose biosynthesis; alpha-D-mannose 1-phosphate from D-fructose 6-phosphate: step 1/2.</text>
</comment>
<evidence type="ECO:0000256" key="6">
    <source>
        <dbReference type="ARBA" id="ARBA00022833"/>
    </source>
</evidence>
<name>A0AAD8UWT1_BABGI</name>
<dbReference type="PIRSF" id="PIRSF001480">
    <property type="entry name" value="Mannose-6-phosphate_isomerase"/>
    <property type="match status" value="1"/>
</dbReference>
<organism evidence="11 12">
    <name type="scientific">Babesia gibsoni</name>
    <dbReference type="NCBI Taxonomy" id="33632"/>
    <lineage>
        <taxon>Eukaryota</taxon>
        <taxon>Sar</taxon>
        <taxon>Alveolata</taxon>
        <taxon>Apicomplexa</taxon>
        <taxon>Aconoidasida</taxon>
        <taxon>Piroplasmida</taxon>
        <taxon>Babesiidae</taxon>
        <taxon>Babesia</taxon>
    </lineage>
</organism>
<feature type="binding site" evidence="9">
    <location>
        <position position="149"/>
    </location>
    <ligand>
        <name>Zn(2+)</name>
        <dbReference type="ChEBI" id="CHEBI:29105"/>
    </ligand>
</feature>
<gene>
    <name evidence="11" type="ORF">BgAZ_110750</name>
</gene>
<evidence type="ECO:0000256" key="7">
    <source>
        <dbReference type="ARBA" id="ARBA00023235"/>
    </source>
</evidence>
<evidence type="ECO:0000256" key="1">
    <source>
        <dbReference type="ARBA" id="ARBA00000757"/>
    </source>
</evidence>
<evidence type="ECO:0000256" key="2">
    <source>
        <dbReference type="ARBA" id="ARBA00004666"/>
    </source>
</evidence>
<comment type="caution">
    <text evidence="11">The sequence shown here is derived from an EMBL/GenBank/DDBJ whole genome shotgun (WGS) entry which is preliminary data.</text>
</comment>
<dbReference type="Gene3D" id="1.10.441.10">
    <property type="entry name" value="Phosphomannose Isomerase, domain 2"/>
    <property type="match status" value="1"/>
</dbReference>
<dbReference type="SUPFAM" id="SSF51182">
    <property type="entry name" value="RmlC-like cupins"/>
    <property type="match status" value="1"/>
</dbReference>
<dbReference type="InterPro" id="IPR046457">
    <property type="entry name" value="PMI_typeI_cat"/>
</dbReference>
<dbReference type="InterPro" id="IPR016305">
    <property type="entry name" value="Mannose-6-P_Isomerase"/>
</dbReference>
<dbReference type="InterPro" id="IPR011051">
    <property type="entry name" value="RmlC_Cupin_sf"/>
</dbReference>